<keyword evidence="1" id="KW-0812">Transmembrane</keyword>
<protein>
    <submittedName>
        <fullName evidence="3">Uncharacterized protein LOC109482438</fullName>
    </submittedName>
</protein>
<feature type="transmembrane region" description="Helical" evidence="1">
    <location>
        <begin position="163"/>
        <end position="184"/>
    </location>
</feature>
<sequence>MTNRATERVVAIRPSRVLYTQQSVEGVFHNGSKLSELFRQILYDEVDIKRVPLIEVVRINRKMWCLDGNKRLRVFQELEHCGLCERVRMRYLTSKVLDRTDEKQLTAAGGRSVHVQDADFDNRIKMITSEWRKMIKRSRSDLESGDSHETFQEENFQAVCFKYVMTISSLCLLLLFLYHLSLLIDQF</sequence>
<keyword evidence="1" id="KW-1133">Transmembrane helix</keyword>
<keyword evidence="2" id="KW-1185">Reference proteome</keyword>
<dbReference type="AlphaFoldDB" id="A0A6P4ZUY0"/>
<dbReference type="OrthoDB" id="9999353at2759"/>
<dbReference type="KEGG" id="bbel:109482438"/>
<organism evidence="2 3">
    <name type="scientific">Branchiostoma belcheri</name>
    <name type="common">Amphioxus</name>
    <dbReference type="NCBI Taxonomy" id="7741"/>
    <lineage>
        <taxon>Eukaryota</taxon>
        <taxon>Metazoa</taxon>
        <taxon>Chordata</taxon>
        <taxon>Cephalochordata</taxon>
        <taxon>Leptocardii</taxon>
        <taxon>Amphioxiformes</taxon>
        <taxon>Branchiostomatidae</taxon>
        <taxon>Branchiostoma</taxon>
    </lineage>
</organism>
<name>A0A6P4ZUY0_BRABE</name>
<dbReference type="Proteomes" id="UP000515135">
    <property type="component" value="Unplaced"/>
</dbReference>
<reference evidence="3" key="1">
    <citation type="submission" date="2025-08" db="UniProtKB">
        <authorList>
            <consortium name="RefSeq"/>
        </authorList>
    </citation>
    <scope>IDENTIFICATION</scope>
    <source>
        <tissue evidence="3">Gonad</tissue>
    </source>
</reference>
<evidence type="ECO:0000313" key="2">
    <source>
        <dbReference type="Proteomes" id="UP000515135"/>
    </source>
</evidence>
<accession>A0A6P4ZUY0</accession>
<proteinExistence type="predicted"/>
<gene>
    <name evidence="3" type="primary">LOC109482438</name>
</gene>
<evidence type="ECO:0000256" key="1">
    <source>
        <dbReference type="SAM" id="Phobius"/>
    </source>
</evidence>
<dbReference type="RefSeq" id="XP_019640703.1">
    <property type="nucleotide sequence ID" value="XM_019785144.1"/>
</dbReference>
<dbReference type="GeneID" id="109482438"/>
<keyword evidence="1" id="KW-0472">Membrane</keyword>
<evidence type="ECO:0000313" key="3">
    <source>
        <dbReference type="RefSeq" id="XP_019640703.1"/>
    </source>
</evidence>